<reference evidence="8" key="1">
    <citation type="submission" date="2018-01" db="EMBL/GenBank/DDBJ databases">
        <authorList>
            <person name="Regsiter A."/>
            <person name="William W."/>
        </authorList>
    </citation>
    <scope>NUCLEOTIDE SEQUENCE</scope>
    <source>
        <strain evidence="8">TRIP AH-1</strain>
    </source>
</reference>
<dbReference type="InterPro" id="IPR055342">
    <property type="entry name" value="MreC_beta-barrel_core"/>
</dbReference>
<dbReference type="InterPro" id="IPR042177">
    <property type="entry name" value="Cell/Rod_1"/>
</dbReference>
<evidence type="ECO:0000256" key="1">
    <source>
        <dbReference type="ARBA" id="ARBA00009369"/>
    </source>
</evidence>
<dbReference type="EMBL" id="OJIN01000230">
    <property type="protein sequence ID" value="SPD76174.1"/>
    <property type="molecule type" value="Genomic_DNA"/>
</dbReference>
<dbReference type="PANTHER" id="PTHR34138:SF1">
    <property type="entry name" value="CELL SHAPE-DETERMINING PROTEIN MREC"/>
    <property type="match status" value="1"/>
</dbReference>
<organism evidence="8">
    <name type="scientific">uncultured Desulfobacterium sp</name>
    <dbReference type="NCBI Taxonomy" id="201089"/>
    <lineage>
        <taxon>Bacteria</taxon>
        <taxon>Pseudomonadati</taxon>
        <taxon>Thermodesulfobacteriota</taxon>
        <taxon>Desulfobacteria</taxon>
        <taxon>Desulfobacterales</taxon>
        <taxon>Desulfobacteriaceae</taxon>
        <taxon>Desulfobacterium</taxon>
        <taxon>environmental samples</taxon>
    </lineage>
</organism>
<proteinExistence type="inferred from homology"/>
<dbReference type="InterPro" id="IPR007221">
    <property type="entry name" value="MreC"/>
</dbReference>
<evidence type="ECO:0000313" key="8">
    <source>
        <dbReference type="EMBL" id="SPD76174.1"/>
    </source>
</evidence>
<keyword evidence="6" id="KW-0175">Coiled coil</keyword>
<dbReference type="GO" id="GO:0005886">
    <property type="term" value="C:plasma membrane"/>
    <property type="evidence" value="ECO:0007669"/>
    <property type="project" value="TreeGrafter"/>
</dbReference>
<accession>A0A445N3A4</accession>
<dbReference type="PIRSF" id="PIRSF038471">
    <property type="entry name" value="MreC"/>
    <property type="match status" value="1"/>
</dbReference>
<evidence type="ECO:0000256" key="6">
    <source>
        <dbReference type="SAM" id="Coils"/>
    </source>
</evidence>
<protein>
    <recommendedName>
        <fullName evidence="2 5">Cell shape-determining protein MreC</fullName>
    </recommendedName>
    <alternativeName>
        <fullName evidence="4 5">Cell shape protein MreC</fullName>
    </alternativeName>
</protein>
<evidence type="ECO:0000256" key="5">
    <source>
        <dbReference type="PIRNR" id="PIRNR038471"/>
    </source>
</evidence>
<dbReference type="Pfam" id="PF04085">
    <property type="entry name" value="MreC"/>
    <property type="match status" value="1"/>
</dbReference>
<feature type="coiled-coil region" evidence="6">
    <location>
        <begin position="69"/>
        <end position="96"/>
    </location>
</feature>
<dbReference type="Gene3D" id="2.40.10.340">
    <property type="entry name" value="Rod shape-determining protein MreC, domain 1"/>
    <property type="match status" value="1"/>
</dbReference>
<evidence type="ECO:0000256" key="3">
    <source>
        <dbReference type="ARBA" id="ARBA00022960"/>
    </source>
</evidence>
<name>A0A445N3A4_9BACT</name>
<dbReference type="PANTHER" id="PTHR34138">
    <property type="entry name" value="CELL SHAPE-DETERMINING PROTEIN MREC"/>
    <property type="match status" value="1"/>
</dbReference>
<feature type="domain" description="Rod shape-determining protein MreC beta-barrel core" evidence="7">
    <location>
        <begin position="122"/>
        <end position="267"/>
    </location>
</feature>
<evidence type="ECO:0000259" key="7">
    <source>
        <dbReference type="Pfam" id="PF04085"/>
    </source>
</evidence>
<dbReference type="NCBIfam" id="TIGR00219">
    <property type="entry name" value="mreC"/>
    <property type="match status" value="1"/>
</dbReference>
<comment type="similarity">
    <text evidence="1 5">Belongs to the MreC family.</text>
</comment>
<evidence type="ECO:0000256" key="2">
    <source>
        <dbReference type="ARBA" id="ARBA00013855"/>
    </source>
</evidence>
<dbReference type="InterPro" id="IPR042175">
    <property type="entry name" value="Cell/Rod_MreC_2"/>
</dbReference>
<dbReference type="Gene3D" id="2.40.10.350">
    <property type="entry name" value="Rod shape-determining protein MreC, domain 2"/>
    <property type="match status" value="1"/>
</dbReference>
<evidence type="ECO:0000256" key="4">
    <source>
        <dbReference type="ARBA" id="ARBA00032089"/>
    </source>
</evidence>
<gene>
    <name evidence="8" type="primary">mreC</name>
    <name evidence="8" type="ORF">PITCH_A840060</name>
</gene>
<dbReference type="GO" id="GO:0008360">
    <property type="term" value="P:regulation of cell shape"/>
    <property type="evidence" value="ECO:0007669"/>
    <property type="project" value="UniProtKB-KW"/>
</dbReference>
<dbReference type="AlphaFoldDB" id="A0A445N3A4"/>
<comment type="function">
    <text evidence="5">Involved in formation and maintenance of cell shape.</text>
</comment>
<sequence>MKRKKNSPKLWIAVCFIGLILFLLSSGSGKITPWGPIARSVIDITAPFQNLTAKICSAVEGFWLTYFHLIKVREENAQLKASVDALKLENSRYREMLSDYRRFEELLQFKESSDRPSLAARVIGLDPTGWFKSVIIDKGEKQGVKLDMSVVNADGIIGRVVSVSQNYSKVLLIIDQNSAVDCLVQRSRERGIAVGLSTNICKLNYVQESGDVVVGDIIVSSGLAGVFPKGLPVGEVLDIKDVPGELFKDINIKPAVDFSRLEAVLLIAKEHVPSLDQTKTE</sequence>
<keyword evidence="3 5" id="KW-0133">Cell shape</keyword>